<feature type="non-terminal residue" evidence="1">
    <location>
        <position position="1"/>
    </location>
</feature>
<organism evidence="1 2">
    <name type="scientific">Caerostris extrusa</name>
    <name type="common">Bark spider</name>
    <name type="synonym">Caerostris bankana</name>
    <dbReference type="NCBI Taxonomy" id="172846"/>
    <lineage>
        <taxon>Eukaryota</taxon>
        <taxon>Metazoa</taxon>
        <taxon>Ecdysozoa</taxon>
        <taxon>Arthropoda</taxon>
        <taxon>Chelicerata</taxon>
        <taxon>Arachnida</taxon>
        <taxon>Araneae</taxon>
        <taxon>Araneomorphae</taxon>
        <taxon>Entelegynae</taxon>
        <taxon>Araneoidea</taxon>
        <taxon>Araneidae</taxon>
        <taxon>Caerostris</taxon>
    </lineage>
</organism>
<reference evidence="1 2" key="1">
    <citation type="submission" date="2021-06" db="EMBL/GenBank/DDBJ databases">
        <title>Caerostris extrusa draft genome.</title>
        <authorList>
            <person name="Kono N."/>
            <person name="Arakawa K."/>
        </authorList>
    </citation>
    <scope>NUCLEOTIDE SEQUENCE [LARGE SCALE GENOMIC DNA]</scope>
</reference>
<keyword evidence="2" id="KW-1185">Reference proteome</keyword>
<dbReference type="Proteomes" id="UP001054945">
    <property type="component" value="Unassembled WGS sequence"/>
</dbReference>
<dbReference type="EMBL" id="BPLR01001256">
    <property type="protein sequence ID" value="GIZ01117.1"/>
    <property type="molecule type" value="Genomic_DNA"/>
</dbReference>
<dbReference type="AlphaFoldDB" id="A0AAV4Y4M9"/>
<gene>
    <name evidence="1" type="ORF">CEXT_43951</name>
</gene>
<proteinExistence type="predicted"/>
<accession>A0AAV4Y4M9</accession>
<evidence type="ECO:0000313" key="2">
    <source>
        <dbReference type="Proteomes" id="UP001054945"/>
    </source>
</evidence>
<comment type="caution">
    <text evidence="1">The sequence shown here is derived from an EMBL/GenBank/DDBJ whole genome shotgun (WGS) entry which is preliminary data.</text>
</comment>
<sequence>PAVKPCYGSGLPPLFRCADIVYSQLISTVNGYTSLSKKGLSMTMDCPRSHMAILQSKCVSFSSAVHLCPSRGWIRECSQRK</sequence>
<evidence type="ECO:0000313" key="1">
    <source>
        <dbReference type="EMBL" id="GIZ01117.1"/>
    </source>
</evidence>
<protein>
    <submittedName>
        <fullName evidence="1">Uncharacterized protein</fullName>
    </submittedName>
</protein>
<name>A0AAV4Y4M9_CAEEX</name>